<keyword evidence="2" id="KW-0812">Transmembrane</keyword>
<feature type="compositionally biased region" description="Low complexity" evidence="1">
    <location>
        <begin position="213"/>
        <end position="234"/>
    </location>
</feature>
<feature type="transmembrane region" description="Helical" evidence="2">
    <location>
        <begin position="292"/>
        <end position="313"/>
    </location>
</feature>
<dbReference type="Gene3D" id="2.60.120.260">
    <property type="entry name" value="Galactose-binding domain-like"/>
    <property type="match status" value="1"/>
</dbReference>
<evidence type="ECO:0000256" key="1">
    <source>
        <dbReference type="SAM" id="MobiDB-lite"/>
    </source>
</evidence>
<name>A0ABY3W946_9MICC</name>
<dbReference type="InterPro" id="IPR008979">
    <property type="entry name" value="Galactose-bd-like_sf"/>
</dbReference>
<dbReference type="RefSeq" id="WP_241914107.1">
    <property type="nucleotide sequence ID" value="NZ_CP093326.1"/>
</dbReference>
<feature type="compositionally biased region" description="Basic and acidic residues" evidence="1">
    <location>
        <begin position="141"/>
        <end position="157"/>
    </location>
</feature>
<feature type="compositionally biased region" description="Low complexity" evidence="1">
    <location>
        <begin position="177"/>
        <end position="198"/>
    </location>
</feature>
<feature type="compositionally biased region" description="Pro residues" evidence="1">
    <location>
        <begin position="199"/>
        <end position="212"/>
    </location>
</feature>
<keyword evidence="2" id="KW-0472">Membrane</keyword>
<feature type="compositionally biased region" description="Low complexity" evidence="1">
    <location>
        <begin position="330"/>
        <end position="339"/>
    </location>
</feature>
<keyword evidence="2" id="KW-1133">Transmembrane helix</keyword>
<feature type="compositionally biased region" description="Acidic residues" evidence="1">
    <location>
        <begin position="129"/>
        <end position="140"/>
    </location>
</feature>
<feature type="region of interest" description="Disordered" evidence="1">
    <location>
        <begin position="320"/>
        <end position="350"/>
    </location>
</feature>
<reference evidence="3 4" key="1">
    <citation type="submission" date="2022-03" db="EMBL/GenBank/DDBJ databases">
        <title>Isotopic signatures of nitrous oxide derived from detoxification processes.</title>
        <authorList>
            <person name="Behrendt U."/>
            <person name="Buchen C."/>
            <person name="Well R."/>
            <person name="Ulrich A."/>
            <person name="Rohe L."/>
            <person name="Kolb S."/>
            <person name="Schloter M."/>
            <person name="Horn M.A."/>
            <person name="Augustin J."/>
        </authorList>
    </citation>
    <scope>NUCLEOTIDE SEQUENCE [LARGE SCALE GENOMIC DNA]</scope>
    <source>
        <strain evidence="3 4">S4-C24</strain>
    </source>
</reference>
<proteinExistence type="predicted"/>
<feature type="region of interest" description="Disordered" evidence="1">
    <location>
        <begin position="122"/>
        <end position="246"/>
    </location>
</feature>
<feature type="region of interest" description="Disordered" evidence="1">
    <location>
        <begin position="259"/>
        <end position="287"/>
    </location>
</feature>
<gene>
    <name evidence="3" type="ORF">MNQ99_01040</name>
</gene>
<dbReference type="Proteomes" id="UP000829069">
    <property type="component" value="Chromosome"/>
</dbReference>
<sequence length="506" mass="53162">MPQPVDVGMLLGGRYKVTAQVLASAEHDLVLDGVDQVLNRPVSILVSAPENASQVAMSAREIATGERASNVQILDLGNADGVTYLVTNEAQAADLLDLVIQRDGPYVEPFFTDTLGSEIFGQVRSTEPEPYEDEYEEYEEEPRQSLRDRLNKLDLPKLGKNAPEGNTKARFGRQPEGAASGAGSAAGAAAAAASAGAHVPPPPSAPPAPATPSPATAPVSRQAPASRPAAAQPPAEKPRVSLWPEDDGDQAEVRSAAMFPAAARTSSEPQADDYEYDEYDDEERNSPRSSRLLVGGLLAVLLVIAIVVAVSQLNLFRGGPIANGSETGNETGAASTPAETGEEEESAPAAEVVEPVIADLTRQVPDMQELDAENDGKLSEAVDGNPATYWGSFQYVSDKFGGYAKNMALVVELEEPSSISSVVLTQLSGTGGNFSVLLNDEPTLDGANQVAQGSFTAQKTTIPVPEQDGAAPKAQYVLINFTQLPKLSNPMGGPPYGIRMAEIEVS</sequence>
<keyword evidence="4" id="KW-1185">Reference proteome</keyword>
<feature type="compositionally biased region" description="Acidic residues" evidence="1">
    <location>
        <begin position="270"/>
        <end position="283"/>
    </location>
</feature>
<evidence type="ECO:0000313" key="3">
    <source>
        <dbReference type="EMBL" id="UNK46001.1"/>
    </source>
</evidence>
<dbReference type="SUPFAM" id="SSF49785">
    <property type="entry name" value="Galactose-binding domain-like"/>
    <property type="match status" value="1"/>
</dbReference>
<evidence type="ECO:0000256" key="2">
    <source>
        <dbReference type="SAM" id="Phobius"/>
    </source>
</evidence>
<dbReference type="EMBL" id="CP093326">
    <property type="protein sequence ID" value="UNK46001.1"/>
    <property type="molecule type" value="Genomic_DNA"/>
</dbReference>
<accession>A0ABY3W946</accession>
<organism evidence="3 4">
    <name type="scientific">Arthrobacter sulfonylureivorans</name>
    <dbReference type="NCBI Taxonomy" id="2486855"/>
    <lineage>
        <taxon>Bacteria</taxon>
        <taxon>Bacillati</taxon>
        <taxon>Actinomycetota</taxon>
        <taxon>Actinomycetes</taxon>
        <taxon>Micrococcales</taxon>
        <taxon>Micrococcaceae</taxon>
        <taxon>Arthrobacter</taxon>
    </lineage>
</organism>
<evidence type="ECO:0000313" key="4">
    <source>
        <dbReference type="Proteomes" id="UP000829069"/>
    </source>
</evidence>
<protein>
    <submittedName>
        <fullName evidence="3">ABC transporter substrate-binding protein</fullName>
    </submittedName>
</protein>